<evidence type="ECO:0000313" key="3">
    <source>
        <dbReference type="Proteomes" id="UP001367513"/>
    </source>
</evidence>
<dbReference type="EMBL" id="JBBPIX010000003">
    <property type="protein sequence ID" value="MEK6463790.1"/>
    <property type="molecule type" value="Genomic_DNA"/>
</dbReference>
<feature type="transmembrane region" description="Helical" evidence="1">
    <location>
        <begin position="114"/>
        <end position="133"/>
    </location>
</feature>
<keyword evidence="3" id="KW-1185">Reference proteome</keyword>
<dbReference type="Proteomes" id="UP001367513">
    <property type="component" value="Unassembled WGS sequence"/>
</dbReference>
<accession>A0ABU9ABK2</accession>
<proteinExistence type="predicted"/>
<sequence>MRTAYRVIAHLVALEVLIQAATIAYAVFGLGTWIEGGGVLDKAGMESETTDFTGVGGFALHGINGQVVVPVLALALLVVAFFARVPGGVRWAGIVVGLVALQVLLGILGHSVTGLGALHGLCALALFACAVVAGQRAGSRSGATATAGERVA</sequence>
<comment type="caution">
    <text evidence="2">The sequence shown here is derived from an EMBL/GenBank/DDBJ whole genome shotgun (WGS) entry which is preliminary data.</text>
</comment>
<name>A0ABU9ABK2_PSEA5</name>
<dbReference type="RefSeq" id="WP_346102543.1">
    <property type="nucleotide sequence ID" value="NZ_BAAAOD010000010.1"/>
</dbReference>
<gene>
    <name evidence="2" type="ORF">WG925_08595</name>
</gene>
<dbReference type="Pfam" id="PF19728">
    <property type="entry name" value="DUF6220"/>
    <property type="match status" value="1"/>
</dbReference>
<protein>
    <submittedName>
        <fullName evidence="2">DUF6220 domain-containing protein</fullName>
    </submittedName>
</protein>
<evidence type="ECO:0000256" key="1">
    <source>
        <dbReference type="SAM" id="Phobius"/>
    </source>
</evidence>
<feature type="transmembrane region" description="Helical" evidence="1">
    <location>
        <begin position="12"/>
        <end position="34"/>
    </location>
</feature>
<dbReference type="InterPro" id="IPR046192">
    <property type="entry name" value="DUF6220"/>
</dbReference>
<keyword evidence="1" id="KW-0812">Transmembrane</keyword>
<organism evidence="2 3">
    <name type="scientific">Pseudonocardia alni subsp. carboxydivorans</name>
    <dbReference type="NCBI Taxonomy" id="415010"/>
    <lineage>
        <taxon>Bacteria</taxon>
        <taxon>Bacillati</taxon>
        <taxon>Actinomycetota</taxon>
        <taxon>Actinomycetes</taxon>
        <taxon>Pseudonocardiales</taxon>
        <taxon>Pseudonocardiaceae</taxon>
        <taxon>Pseudonocardia</taxon>
    </lineage>
</organism>
<keyword evidence="1" id="KW-1133">Transmembrane helix</keyword>
<keyword evidence="1" id="KW-0472">Membrane</keyword>
<evidence type="ECO:0000313" key="2">
    <source>
        <dbReference type="EMBL" id="MEK6463790.1"/>
    </source>
</evidence>
<feature type="transmembrane region" description="Helical" evidence="1">
    <location>
        <begin position="54"/>
        <end position="82"/>
    </location>
</feature>
<reference evidence="2 3" key="1">
    <citation type="submission" date="2024-03" db="EMBL/GenBank/DDBJ databases">
        <title>Draft genome sequence of Pseudonocardia carboxydivorans JCM 14827.</title>
        <authorList>
            <person name="Duangmal K."/>
        </authorList>
    </citation>
    <scope>NUCLEOTIDE SEQUENCE [LARGE SCALE GENOMIC DNA]</scope>
    <source>
        <strain evidence="2 3">JCM 14827</strain>
    </source>
</reference>
<feature type="transmembrane region" description="Helical" evidence="1">
    <location>
        <begin position="89"/>
        <end position="108"/>
    </location>
</feature>